<dbReference type="RefSeq" id="XP_030529976.1">
    <property type="nucleotide sequence ID" value="XM_030674116.2"/>
</dbReference>
<accession>A0A8B8P5E8</accession>
<dbReference type="PANTHER" id="PTHR10460">
    <property type="entry name" value="ABL INTERACTOR FAMILY MEMBER"/>
    <property type="match status" value="1"/>
</dbReference>
<dbReference type="InterPro" id="IPR028457">
    <property type="entry name" value="ABI"/>
</dbReference>
<dbReference type="Gene3D" id="6.10.140.1620">
    <property type="match status" value="1"/>
</dbReference>
<comment type="similarity">
    <text evidence="1">Belongs to the ABI family.</text>
</comment>
<sequence>MEDSKRTRINPEADESKDVVRFDKSLQELKDLRSQLHLAADYCESRFSNAEEKRMVVDNTKEYICKAMVTVVDHLGNVSANLNCCLSNACEFSSTELRIDCLKQRLVLCEGYVNKLALTGVQWNAVLPRHNPRYLLTSVKNVETSKEVRRDSENQTPEVGENQELKTEEGLPLFLCTHTNKPSLAKNLTAQADGRKTDANAIIVPVRNGLSILSKSLNPTFHFQGAPKLGRNAPIRKSAHSSDILSLIRRVRQTA</sequence>
<keyword evidence="3" id="KW-1185">Reference proteome</keyword>
<gene>
    <name evidence="4" type="primary">LOC115740604</name>
</gene>
<dbReference type="AlphaFoldDB" id="A0A8B8P5E8"/>
<dbReference type="OrthoDB" id="2159336at2759"/>
<evidence type="ECO:0000256" key="1">
    <source>
        <dbReference type="ARBA" id="ARBA00010020"/>
    </source>
</evidence>
<dbReference type="GeneID" id="115740604"/>
<proteinExistence type="inferred from homology"/>
<name>A0A8B8P5E8_9MYRT</name>
<dbReference type="KEGG" id="rarg:115740604"/>
<dbReference type="Proteomes" id="UP000827889">
    <property type="component" value="Chromosome 4"/>
</dbReference>
<reference evidence="4" key="1">
    <citation type="submission" date="2025-08" db="UniProtKB">
        <authorList>
            <consortium name="RefSeq"/>
        </authorList>
    </citation>
    <scope>IDENTIFICATION</scope>
    <source>
        <tissue evidence="4">Leaf</tissue>
    </source>
</reference>
<dbReference type="PANTHER" id="PTHR10460:SF11">
    <property type="entry name" value="PROTEIN ABIL5-RELATED"/>
    <property type="match status" value="1"/>
</dbReference>
<evidence type="ECO:0000313" key="4">
    <source>
        <dbReference type="RefSeq" id="XP_030529976.1"/>
    </source>
</evidence>
<protein>
    <submittedName>
        <fullName evidence="4">Probable protein ABIL1</fullName>
    </submittedName>
</protein>
<comment type="function">
    <text evidence="2">Involved in regulation of actin and microtubule organization. Part of a WAVE complex that activates the Arp2/3 complex.</text>
</comment>
<evidence type="ECO:0000256" key="2">
    <source>
        <dbReference type="ARBA" id="ARBA00025223"/>
    </source>
</evidence>
<organism evidence="3 4">
    <name type="scientific">Rhodamnia argentea</name>
    <dbReference type="NCBI Taxonomy" id="178133"/>
    <lineage>
        <taxon>Eukaryota</taxon>
        <taxon>Viridiplantae</taxon>
        <taxon>Streptophyta</taxon>
        <taxon>Embryophyta</taxon>
        <taxon>Tracheophyta</taxon>
        <taxon>Spermatophyta</taxon>
        <taxon>Magnoliopsida</taxon>
        <taxon>eudicotyledons</taxon>
        <taxon>Gunneridae</taxon>
        <taxon>Pentapetalae</taxon>
        <taxon>rosids</taxon>
        <taxon>malvids</taxon>
        <taxon>Myrtales</taxon>
        <taxon>Myrtaceae</taxon>
        <taxon>Myrtoideae</taxon>
        <taxon>Myrteae</taxon>
        <taxon>Australasian group</taxon>
        <taxon>Rhodamnia</taxon>
    </lineage>
</organism>
<evidence type="ECO:0000313" key="3">
    <source>
        <dbReference type="Proteomes" id="UP000827889"/>
    </source>
</evidence>